<organism evidence="2 3">
    <name type="scientific">Amylocarpus encephaloides</name>
    <dbReference type="NCBI Taxonomy" id="45428"/>
    <lineage>
        <taxon>Eukaryota</taxon>
        <taxon>Fungi</taxon>
        <taxon>Dikarya</taxon>
        <taxon>Ascomycota</taxon>
        <taxon>Pezizomycotina</taxon>
        <taxon>Leotiomycetes</taxon>
        <taxon>Helotiales</taxon>
        <taxon>Helotiales incertae sedis</taxon>
        <taxon>Amylocarpus</taxon>
    </lineage>
</organism>
<reference evidence="2" key="1">
    <citation type="journal article" date="2021" name="IMA Fungus">
        <title>Genomic characterization of three marine fungi, including Emericellopsis atlantica sp. nov. with signatures of a generalist lifestyle and marine biomass degradation.</title>
        <authorList>
            <person name="Hagestad O.C."/>
            <person name="Hou L."/>
            <person name="Andersen J.H."/>
            <person name="Hansen E.H."/>
            <person name="Altermark B."/>
            <person name="Li C."/>
            <person name="Kuhnert E."/>
            <person name="Cox R.J."/>
            <person name="Crous P.W."/>
            <person name="Spatafora J.W."/>
            <person name="Lail K."/>
            <person name="Amirebrahimi M."/>
            <person name="Lipzen A."/>
            <person name="Pangilinan J."/>
            <person name="Andreopoulos W."/>
            <person name="Hayes R.D."/>
            <person name="Ng V."/>
            <person name="Grigoriev I.V."/>
            <person name="Jackson S.A."/>
            <person name="Sutton T.D.S."/>
            <person name="Dobson A.D.W."/>
            <person name="Rama T."/>
        </authorList>
    </citation>
    <scope>NUCLEOTIDE SEQUENCE</scope>
    <source>
        <strain evidence="2">TRa018bII</strain>
    </source>
</reference>
<accession>A0A9P7YS05</accession>
<evidence type="ECO:0000256" key="1">
    <source>
        <dbReference type="SAM" id="MobiDB-lite"/>
    </source>
</evidence>
<feature type="region of interest" description="Disordered" evidence="1">
    <location>
        <begin position="364"/>
        <end position="459"/>
    </location>
</feature>
<feature type="compositionally biased region" description="Polar residues" evidence="1">
    <location>
        <begin position="65"/>
        <end position="76"/>
    </location>
</feature>
<feature type="region of interest" description="Disordered" evidence="1">
    <location>
        <begin position="273"/>
        <end position="298"/>
    </location>
</feature>
<name>A0A9P7YS05_9HELO</name>
<proteinExistence type="predicted"/>
<feature type="region of interest" description="Disordered" evidence="1">
    <location>
        <begin position="65"/>
        <end position="142"/>
    </location>
</feature>
<comment type="caution">
    <text evidence="2">The sequence shown here is derived from an EMBL/GenBank/DDBJ whole genome shotgun (WGS) entry which is preliminary data.</text>
</comment>
<dbReference type="InterPro" id="IPR004354">
    <property type="entry name" value="Meiotic_Rec114"/>
</dbReference>
<dbReference type="Pfam" id="PF03525">
    <property type="entry name" value="Meiotic_rec114"/>
    <property type="match status" value="1"/>
</dbReference>
<feature type="compositionally biased region" description="Low complexity" evidence="1">
    <location>
        <begin position="103"/>
        <end position="130"/>
    </location>
</feature>
<dbReference type="OrthoDB" id="5360255at2759"/>
<evidence type="ECO:0000313" key="2">
    <source>
        <dbReference type="EMBL" id="KAG9238913.1"/>
    </source>
</evidence>
<gene>
    <name evidence="2" type="ORF">BJ875DRAFT_449850</name>
</gene>
<sequence length="530" mass="58114">MRYPKNAALARRFQIKFHNDADFHRALNILKDLGLLITDSPLSKIRPLASPAPYLSAPDPNWSCEATSGSEASSVTPVPGSNGIYNGLPLNSPAPAKSPLPSLPTSTRTPSLSSSDSSFSVLLSSHQPSSDRSMPPPPVAAPHLSTPHYDPIAARPLSTSALVPKNSLYFGQMDKEIRRISYPEGLEHMIRTGSASPYFLGGNKPFGKLPSMSEDPFTQRQYSMPLYSQSSRSQLWEIPPRRELPFLAKSDPLPKPTVINEAIECSTKGLRADAASEPVKGGSVTPTRKPPRKRVASRKLSIKEVVRPTVNETIKPPFHEAIKPPAKLIVKLPVQVPDNELIAHPLSKGHLVNVPEAAEAVASIPTHRPEPKRAASRILPPARKFNTPEIAETPEATRNDSLSTVASPKLLPHATKKRLTARPASATKRPKVVDSATQTETRSGRHHSSNPSLEMESPPKQYLTAIDSLVSKHRRPRQQEIWEAPGYADGTQEERDAILNDYICENLENANFLQICEDTEHAWRRIGLGM</sequence>
<dbReference type="EMBL" id="MU251364">
    <property type="protein sequence ID" value="KAG9238913.1"/>
    <property type="molecule type" value="Genomic_DNA"/>
</dbReference>
<evidence type="ECO:0000313" key="3">
    <source>
        <dbReference type="Proteomes" id="UP000824998"/>
    </source>
</evidence>
<keyword evidence="3" id="KW-1185">Reference proteome</keyword>
<dbReference type="AlphaFoldDB" id="A0A9P7YS05"/>
<dbReference type="GO" id="GO:0007131">
    <property type="term" value="P:reciprocal meiotic recombination"/>
    <property type="evidence" value="ECO:0007669"/>
    <property type="project" value="InterPro"/>
</dbReference>
<dbReference type="Proteomes" id="UP000824998">
    <property type="component" value="Unassembled WGS sequence"/>
</dbReference>
<protein>
    <submittedName>
        <fullName evidence="2">Uncharacterized protein</fullName>
    </submittedName>
</protein>